<dbReference type="Gene3D" id="3.80.10.10">
    <property type="entry name" value="Ribonuclease Inhibitor"/>
    <property type="match status" value="1"/>
</dbReference>
<dbReference type="SUPFAM" id="SSF52047">
    <property type="entry name" value="RNI-like"/>
    <property type="match status" value="1"/>
</dbReference>
<dbReference type="InterPro" id="IPR032675">
    <property type="entry name" value="LRR_dom_sf"/>
</dbReference>
<reference evidence="1" key="2">
    <citation type="journal article" date="2015" name="Fish Shellfish Immunol.">
        <title>Early steps in the European eel (Anguilla anguilla)-Vibrio vulnificus interaction in the gills: Role of the RtxA13 toxin.</title>
        <authorList>
            <person name="Callol A."/>
            <person name="Pajuelo D."/>
            <person name="Ebbesson L."/>
            <person name="Teles M."/>
            <person name="MacKenzie S."/>
            <person name="Amaro C."/>
        </authorList>
    </citation>
    <scope>NUCLEOTIDE SEQUENCE</scope>
</reference>
<name>A0A0E9RAD6_ANGAN</name>
<organism evidence="1">
    <name type="scientific">Anguilla anguilla</name>
    <name type="common">European freshwater eel</name>
    <name type="synonym">Muraena anguilla</name>
    <dbReference type="NCBI Taxonomy" id="7936"/>
    <lineage>
        <taxon>Eukaryota</taxon>
        <taxon>Metazoa</taxon>
        <taxon>Chordata</taxon>
        <taxon>Craniata</taxon>
        <taxon>Vertebrata</taxon>
        <taxon>Euteleostomi</taxon>
        <taxon>Actinopterygii</taxon>
        <taxon>Neopterygii</taxon>
        <taxon>Teleostei</taxon>
        <taxon>Anguilliformes</taxon>
        <taxon>Anguillidae</taxon>
        <taxon>Anguilla</taxon>
    </lineage>
</organism>
<dbReference type="EMBL" id="GBXM01083294">
    <property type="protein sequence ID" value="JAH25283.1"/>
    <property type="molecule type" value="Transcribed_RNA"/>
</dbReference>
<sequence>MGNLAHSTGADGLRSLNLSGTKITSNVLRSIISHCSELNYLNLSSCRYLPRGLKRVYRSQETSSNYWTNCH</sequence>
<evidence type="ECO:0000313" key="1">
    <source>
        <dbReference type="EMBL" id="JAH25283.1"/>
    </source>
</evidence>
<dbReference type="AlphaFoldDB" id="A0A0E9RAD6"/>
<proteinExistence type="predicted"/>
<evidence type="ECO:0008006" key="2">
    <source>
        <dbReference type="Google" id="ProtNLM"/>
    </source>
</evidence>
<reference evidence="1" key="1">
    <citation type="submission" date="2014-11" db="EMBL/GenBank/DDBJ databases">
        <authorList>
            <person name="Amaro Gonzalez C."/>
        </authorList>
    </citation>
    <scope>NUCLEOTIDE SEQUENCE</scope>
</reference>
<protein>
    <recommendedName>
        <fullName evidence="2">F-box domain-containing protein</fullName>
    </recommendedName>
</protein>
<accession>A0A0E9RAD6</accession>